<accession>A0A0K0DRC9</accession>
<reference evidence="3" key="2">
    <citation type="submission" date="2017-02" db="UniProtKB">
        <authorList>
            <consortium name="WormBaseParasite"/>
        </authorList>
    </citation>
    <scope>IDENTIFICATION</scope>
</reference>
<keyword evidence="2" id="KW-1185">Reference proteome</keyword>
<sequence length="311" mass="35944">MEVRRTFQENETAANRSTLPERTSERIDSCLSEFEFIKQEEIFRLEINLLTSKFATCHSTMDYQIRKKTLEAEVKGNETSQKEEMLEQIVLQKGEEIKEVEISKPVPTIQPKEELDVSVRRDEAEKKQEVLVEEIAEEKTVTTEFEFVKKAELSGLEIDLLMTEFDTCHYTVSHPIRKVTQETEMKADETSQKGEILEQIELQKGEEIKEVEISKPVPTIQPKEELDVSVRPDEAEKKQEVLVEEIAEEKTVTTEFEFVKKAELSGLEIDLLMNDFDTCHSTVSHPIRKVTQETEMKADETSQKGEILEEI</sequence>
<reference evidence="2" key="1">
    <citation type="submission" date="2012-09" db="EMBL/GenBank/DDBJ databases">
        <authorList>
            <person name="Martin A.A."/>
        </authorList>
    </citation>
    <scope>NUCLEOTIDE SEQUENCE</scope>
</reference>
<protein>
    <submittedName>
        <fullName evidence="3">Titin-like</fullName>
    </submittedName>
</protein>
<proteinExistence type="predicted"/>
<evidence type="ECO:0000256" key="1">
    <source>
        <dbReference type="SAM" id="MobiDB-lite"/>
    </source>
</evidence>
<evidence type="ECO:0000313" key="2">
    <source>
        <dbReference type="Proteomes" id="UP000035642"/>
    </source>
</evidence>
<evidence type="ECO:0000313" key="3">
    <source>
        <dbReference type="WBParaSite" id="ACAC_0001431801-mRNA-1"/>
    </source>
</evidence>
<name>A0A0K0DRC9_ANGCA</name>
<dbReference type="WBParaSite" id="ACAC_0001431801-mRNA-1">
    <property type="protein sequence ID" value="ACAC_0001431801-mRNA-1"/>
    <property type="gene ID" value="ACAC_0001431801"/>
</dbReference>
<organism evidence="2 3">
    <name type="scientific">Angiostrongylus cantonensis</name>
    <name type="common">Rat lungworm</name>
    <dbReference type="NCBI Taxonomy" id="6313"/>
    <lineage>
        <taxon>Eukaryota</taxon>
        <taxon>Metazoa</taxon>
        <taxon>Ecdysozoa</taxon>
        <taxon>Nematoda</taxon>
        <taxon>Chromadorea</taxon>
        <taxon>Rhabditida</taxon>
        <taxon>Rhabditina</taxon>
        <taxon>Rhabditomorpha</taxon>
        <taxon>Strongyloidea</taxon>
        <taxon>Metastrongylidae</taxon>
        <taxon>Angiostrongylus</taxon>
    </lineage>
</organism>
<dbReference type="AlphaFoldDB" id="A0A0K0DRC9"/>
<dbReference type="Proteomes" id="UP000035642">
    <property type="component" value="Unassembled WGS sequence"/>
</dbReference>
<feature type="region of interest" description="Disordered" evidence="1">
    <location>
        <begin position="1"/>
        <end position="24"/>
    </location>
</feature>
<feature type="compositionally biased region" description="Polar residues" evidence="1">
    <location>
        <begin position="9"/>
        <end position="21"/>
    </location>
</feature>